<sequence length="100" mass="11463">MGRTGLARPWLEVVDEERIQGFALPPISHESKIPKCLKDFYEEKICVGEILLSIWHHKVTVDSKCCSLIDRVSEDCSETYFAGLTQSFFNIVLKNYCAHK</sequence>
<comment type="caution">
    <text evidence="1">The sequence shown here is derived from an EMBL/GenBank/DDBJ whole genome shotgun (WGS) entry which is preliminary data.</text>
</comment>
<reference evidence="2" key="1">
    <citation type="journal article" date="2016" name="Nat. Biotechnol.">
        <title>Sequencing wild and cultivated cassava and related species reveals extensive interspecific hybridization and genetic diversity.</title>
        <authorList>
            <person name="Bredeson J.V."/>
            <person name="Lyons J.B."/>
            <person name="Prochnik S.E."/>
            <person name="Wu G.A."/>
            <person name="Ha C.M."/>
            <person name="Edsinger-Gonzales E."/>
            <person name="Grimwood J."/>
            <person name="Schmutz J."/>
            <person name="Rabbi I.Y."/>
            <person name="Egesi C."/>
            <person name="Nauluvula P."/>
            <person name="Lebot V."/>
            <person name="Ndunguru J."/>
            <person name="Mkamilo G."/>
            <person name="Bart R.S."/>
            <person name="Setter T.L."/>
            <person name="Gleadow R.M."/>
            <person name="Kulakow P."/>
            <person name="Ferguson M.E."/>
            <person name="Rounsley S."/>
            <person name="Rokhsar D.S."/>
        </authorList>
    </citation>
    <scope>NUCLEOTIDE SEQUENCE [LARGE SCALE GENOMIC DNA]</scope>
    <source>
        <strain evidence="2">cv. AM560-2</strain>
    </source>
</reference>
<keyword evidence="2" id="KW-1185">Reference proteome</keyword>
<evidence type="ECO:0000313" key="1">
    <source>
        <dbReference type="EMBL" id="KAG8647171.1"/>
    </source>
</evidence>
<dbReference type="EMBL" id="CM004395">
    <property type="protein sequence ID" value="KAG8647171.1"/>
    <property type="molecule type" value="Genomic_DNA"/>
</dbReference>
<proteinExistence type="predicted"/>
<evidence type="ECO:0000313" key="2">
    <source>
        <dbReference type="Proteomes" id="UP000091857"/>
    </source>
</evidence>
<protein>
    <submittedName>
        <fullName evidence="1">Uncharacterized protein</fullName>
    </submittedName>
</protein>
<gene>
    <name evidence="1" type="ORF">MANES_09G050014v8</name>
</gene>
<name>A0ACB7H8E8_MANES</name>
<accession>A0ACB7H8E8</accession>
<dbReference type="Proteomes" id="UP000091857">
    <property type="component" value="Chromosome 9"/>
</dbReference>
<organism evidence="1 2">
    <name type="scientific">Manihot esculenta</name>
    <name type="common">Cassava</name>
    <name type="synonym">Jatropha manihot</name>
    <dbReference type="NCBI Taxonomy" id="3983"/>
    <lineage>
        <taxon>Eukaryota</taxon>
        <taxon>Viridiplantae</taxon>
        <taxon>Streptophyta</taxon>
        <taxon>Embryophyta</taxon>
        <taxon>Tracheophyta</taxon>
        <taxon>Spermatophyta</taxon>
        <taxon>Magnoliopsida</taxon>
        <taxon>eudicotyledons</taxon>
        <taxon>Gunneridae</taxon>
        <taxon>Pentapetalae</taxon>
        <taxon>rosids</taxon>
        <taxon>fabids</taxon>
        <taxon>Malpighiales</taxon>
        <taxon>Euphorbiaceae</taxon>
        <taxon>Crotonoideae</taxon>
        <taxon>Manihoteae</taxon>
        <taxon>Manihot</taxon>
    </lineage>
</organism>